<dbReference type="KEGG" id="htu:Htur_2259"/>
<name>D2RUG7_HALTV</name>
<reference evidence="1 2" key="1">
    <citation type="journal article" date="2010" name="Stand. Genomic Sci.">
        <title>Complete genome sequence of Haloterrigena turkmenica type strain (4k).</title>
        <authorList>
            <person name="Saunders E."/>
            <person name="Tindall B.J."/>
            <person name="Fahnrich R."/>
            <person name="Lapidus A."/>
            <person name="Copeland A."/>
            <person name="Del Rio T.G."/>
            <person name="Lucas S."/>
            <person name="Chen F."/>
            <person name="Tice H."/>
            <person name="Cheng J.F."/>
            <person name="Han C."/>
            <person name="Detter J.C."/>
            <person name="Bruce D."/>
            <person name="Goodwin L."/>
            <person name="Chain P."/>
            <person name="Pitluck S."/>
            <person name="Pati A."/>
            <person name="Ivanova N."/>
            <person name="Mavromatis K."/>
            <person name="Chen A."/>
            <person name="Palaniappan K."/>
            <person name="Land M."/>
            <person name="Hauser L."/>
            <person name="Chang Y.J."/>
            <person name="Jeffries C.D."/>
            <person name="Brettin T."/>
            <person name="Rohde M."/>
            <person name="Goker M."/>
            <person name="Bristow J."/>
            <person name="Eisen J.A."/>
            <person name="Markowitz V."/>
            <person name="Hugenholtz P."/>
            <person name="Klenk H.P."/>
            <person name="Kyrpides N.C."/>
        </authorList>
    </citation>
    <scope>NUCLEOTIDE SEQUENCE [LARGE SCALE GENOMIC DNA]</scope>
    <source>
        <strain evidence="2">ATCC 51198 / DSM 5511 / JCM 9101 / NCIMB 13204 / VKM B-1734 / 4k</strain>
    </source>
</reference>
<keyword evidence="2" id="KW-1185">Reference proteome</keyword>
<dbReference type="EMBL" id="CP001860">
    <property type="protein sequence ID" value="ADB61139.1"/>
    <property type="molecule type" value="Genomic_DNA"/>
</dbReference>
<gene>
    <name evidence="1" type="ordered locus">Htur_2259</name>
</gene>
<dbReference type="AlphaFoldDB" id="D2RUG7"/>
<dbReference type="STRING" id="543526.Htur_2259"/>
<dbReference type="Proteomes" id="UP000001903">
    <property type="component" value="Chromosome"/>
</dbReference>
<accession>D2RUG7</accession>
<organism evidence="1 2">
    <name type="scientific">Haloterrigena turkmenica (strain ATCC 51198 / DSM 5511 / JCM 9101 / NCIMB 13204 / VKM B-1734 / 4k)</name>
    <name type="common">Halococcus turkmenicus</name>
    <dbReference type="NCBI Taxonomy" id="543526"/>
    <lineage>
        <taxon>Archaea</taxon>
        <taxon>Methanobacteriati</taxon>
        <taxon>Methanobacteriota</taxon>
        <taxon>Stenosarchaea group</taxon>
        <taxon>Halobacteria</taxon>
        <taxon>Halobacteriales</taxon>
        <taxon>Natrialbaceae</taxon>
        <taxon>Haloterrigena</taxon>
    </lineage>
</organism>
<dbReference type="HOGENOM" id="CLU_2613529_0_0_2"/>
<sequence>MATVNTTVDDHNRTVTFTVEEIGDGEEVLLGPLDDSGDSMTLDADETLADEGDVSVIMNDGDSEYAVSSVEWDWATNE</sequence>
<protein>
    <submittedName>
        <fullName evidence="1">Uncharacterized protein</fullName>
    </submittedName>
</protein>
<evidence type="ECO:0000313" key="1">
    <source>
        <dbReference type="EMBL" id="ADB61139.1"/>
    </source>
</evidence>
<proteinExistence type="predicted"/>
<evidence type="ECO:0000313" key="2">
    <source>
        <dbReference type="Proteomes" id="UP000001903"/>
    </source>
</evidence>